<evidence type="ECO:0000256" key="1">
    <source>
        <dbReference type="ARBA" id="ARBA00022729"/>
    </source>
</evidence>
<gene>
    <name evidence="4" type="ORF">ACFPTN_00110</name>
</gene>
<protein>
    <submittedName>
        <fullName evidence="4">Transporter substrate-binding domain-containing protein</fullName>
    </submittedName>
</protein>
<organism evidence="4 5">
    <name type="scientific">Thauera sinica</name>
    <dbReference type="NCBI Taxonomy" id="2665146"/>
    <lineage>
        <taxon>Bacteria</taxon>
        <taxon>Pseudomonadati</taxon>
        <taxon>Pseudomonadota</taxon>
        <taxon>Betaproteobacteria</taxon>
        <taxon>Rhodocyclales</taxon>
        <taxon>Zoogloeaceae</taxon>
        <taxon>Thauera</taxon>
    </lineage>
</organism>
<dbReference type="Proteomes" id="UP001595974">
    <property type="component" value="Unassembled WGS sequence"/>
</dbReference>
<feature type="signal peptide" evidence="2">
    <location>
        <begin position="1"/>
        <end position="21"/>
    </location>
</feature>
<evidence type="ECO:0000313" key="4">
    <source>
        <dbReference type="EMBL" id="MFC5767768.1"/>
    </source>
</evidence>
<evidence type="ECO:0000313" key="5">
    <source>
        <dbReference type="Proteomes" id="UP001595974"/>
    </source>
</evidence>
<evidence type="ECO:0000256" key="2">
    <source>
        <dbReference type="SAM" id="SignalP"/>
    </source>
</evidence>
<comment type="caution">
    <text evidence="4">The sequence shown here is derived from an EMBL/GenBank/DDBJ whole genome shotgun (WGS) entry which is preliminary data.</text>
</comment>
<sequence>MMNFNRRALLLCAAVALPLAACSKKGPDGSSLEAIQARGKMVVATEDNYKPFEYIENGEPKGLDHDLLAGLKKKAAFDIQQQIIPWSGLLPGVTTGKYDAAITAAVITPERLKTLDFTMPIAEATQYYVVRAGETRIKGVADLAGKKVGVQSGGASFAALDDLKVTLAKSGGELGEVVQYTSFPEAYQDLANGRLDYVINGIVNLTSLTAEQPGRFRIGEAAGRPTYAAWAVAKGNITLLNYLNAYLAGARADGSLFELQQKWLGASFTDLPDAAPQ</sequence>
<feature type="chain" id="PRO_5046517862" evidence="2">
    <location>
        <begin position="22"/>
        <end position="277"/>
    </location>
</feature>
<feature type="domain" description="Solute-binding protein family 3/N-terminal" evidence="3">
    <location>
        <begin position="40"/>
        <end position="267"/>
    </location>
</feature>
<reference evidence="5" key="1">
    <citation type="journal article" date="2019" name="Int. J. Syst. Evol. Microbiol.">
        <title>The Global Catalogue of Microorganisms (GCM) 10K type strain sequencing project: providing services to taxonomists for standard genome sequencing and annotation.</title>
        <authorList>
            <consortium name="The Broad Institute Genomics Platform"/>
            <consortium name="The Broad Institute Genome Sequencing Center for Infectious Disease"/>
            <person name="Wu L."/>
            <person name="Ma J."/>
        </authorList>
    </citation>
    <scope>NUCLEOTIDE SEQUENCE [LARGE SCALE GENOMIC DNA]</scope>
    <source>
        <strain evidence="5">SHR3</strain>
    </source>
</reference>
<accession>A0ABW1AKP3</accession>
<dbReference type="RefSeq" id="WP_198363289.1">
    <property type="nucleotide sequence ID" value="NZ_JBHSOG010000002.1"/>
</dbReference>
<dbReference type="EMBL" id="JBHSOG010000002">
    <property type="protein sequence ID" value="MFC5767768.1"/>
    <property type="molecule type" value="Genomic_DNA"/>
</dbReference>
<dbReference type="SUPFAM" id="SSF53850">
    <property type="entry name" value="Periplasmic binding protein-like II"/>
    <property type="match status" value="1"/>
</dbReference>
<dbReference type="InterPro" id="IPR001638">
    <property type="entry name" value="Solute-binding_3/MltF_N"/>
</dbReference>
<dbReference type="Gene3D" id="3.40.190.10">
    <property type="entry name" value="Periplasmic binding protein-like II"/>
    <property type="match status" value="2"/>
</dbReference>
<proteinExistence type="predicted"/>
<evidence type="ECO:0000259" key="3">
    <source>
        <dbReference type="SMART" id="SM00062"/>
    </source>
</evidence>
<dbReference type="Pfam" id="PF00497">
    <property type="entry name" value="SBP_bac_3"/>
    <property type="match status" value="1"/>
</dbReference>
<dbReference type="PANTHER" id="PTHR35936:SF19">
    <property type="entry name" value="AMINO-ACID-BINDING PROTEIN YXEM-RELATED"/>
    <property type="match status" value="1"/>
</dbReference>
<name>A0ABW1AKP3_9RHOO</name>
<keyword evidence="5" id="KW-1185">Reference proteome</keyword>
<dbReference type="PANTHER" id="PTHR35936">
    <property type="entry name" value="MEMBRANE-BOUND LYTIC MUREIN TRANSGLYCOSYLASE F"/>
    <property type="match status" value="1"/>
</dbReference>
<dbReference type="SMART" id="SM00062">
    <property type="entry name" value="PBPb"/>
    <property type="match status" value="1"/>
</dbReference>
<keyword evidence="1 2" id="KW-0732">Signal</keyword>